<evidence type="ECO:0000259" key="1">
    <source>
        <dbReference type="PROSITE" id="PS50181"/>
    </source>
</evidence>
<organism evidence="2 3">
    <name type="scientific">Pterulicium gracile</name>
    <dbReference type="NCBI Taxonomy" id="1884261"/>
    <lineage>
        <taxon>Eukaryota</taxon>
        <taxon>Fungi</taxon>
        <taxon>Dikarya</taxon>
        <taxon>Basidiomycota</taxon>
        <taxon>Agaricomycotina</taxon>
        <taxon>Agaricomycetes</taxon>
        <taxon>Agaricomycetidae</taxon>
        <taxon>Agaricales</taxon>
        <taxon>Pleurotineae</taxon>
        <taxon>Pterulaceae</taxon>
        <taxon>Pterulicium</taxon>
    </lineage>
</organism>
<dbReference type="AlphaFoldDB" id="A0A5C3QRY0"/>
<dbReference type="EMBL" id="ML178818">
    <property type="protein sequence ID" value="TFL04736.1"/>
    <property type="molecule type" value="Genomic_DNA"/>
</dbReference>
<proteinExistence type="predicted"/>
<dbReference type="STRING" id="1884261.A0A5C3QRY0"/>
<dbReference type="InterPro" id="IPR036047">
    <property type="entry name" value="F-box-like_dom_sf"/>
</dbReference>
<protein>
    <recommendedName>
        <fullName evidence="1">F-box domain-containing protein</fullName>
    </recommendedName>
</protein>
<dbReference type="PROSITE" id="PS50181">
    <property type="entry name" value="FBOX"/>
    <property type="match status" value="1"/>
</dbReference>
<keyword evidence="3" id="KW-1185">Reference proteome</keyword>
<reference evidence="2 3" key="1">
    <citation type="journal article" date="2019" name="Nat. Ecol. Evol.">
        <title>Megaphylogeny resolves global patterns of mushroom evolution.</title>
        <authorList>
            <person name="Varga T."/>
            <person name="Krizsan K."/>
            <person name="Foldi C."/>
            <person name="Dima B."/>
            <person name="Sanchez-Garcia M."/>
            <person name="Sanchez-Ramirez S."/>
            <person name="Szollosi G.J."/>
            <person name="Szarkandi J.G."/>
            <person name="Papp V."/>
            <person name="Albert L."/>
            <person name="Andreopoulos W."/>
            <person name="Angelini C."/>
            <person name="Antonin V."/>
            <person name="Barry K.W."/>
            <person name="Bougher N.L."/>
            <person name="Buchanan P."/>
            <person name="Buyck B."/>
            <person name="Bense V."/>
            <person name="Catcheside P."/>
            <person name="Chovatia M."/>
            <person name="Cooper J."/>
            <person name="Damon W."/>
            <person name="Desjardin D."/>
            <person name="Finy P."/>
            <person name="Geml J."/>
            <person name="Haridas S."/>
            <person name="Hughes K."/>
            <person name="Justo A."/>
            <person name="Karasinski D."/>
            <person name="Kautmanova I."/>
            <person name="Kiss B."/>
            <person name="Kocsube S."/>
            <person name="Kotiranta H."/>
            <person name="LaButti K.M."/>
            <person name="Lechner B.E."/>
            <person name="Liimatainen K."/>
            <person name="Lipzen A."/>
            <person name="Lukacs Z."/>
            <person name="Mihaltcheva S."/>
            <person name="Morgado L.N."/>
            <person name="Niskanen T."/>
            <person name="Noordeloos M.E."/>
            <person name="Ohm R.A."/>
            <person name="Ortiz-Santana B."/>
            <person name="Ovrebo C."/>
            <person name="Racz N."/>
            <person name="Riley R."/>
            <person name="Savchenko A."/>
            <person name="Shiryaev A."/>
            <person name="Soop K."/>
            <person name="Spirin V."/>
            <person name="Szebenyi C."/>
            <person name="Tomsovsky M."/>
            <person name="Tulloss R.E."/>
            <person name="Uehling J."/>
            <person name="Grigoriev I.V."/>
            <person name="Vagvolgyi C."/>
            <person name="Papp T."/>
            <person name="Martin F.M."/>
            <person name="Miettinen O."/>
            <person name="Hibbett D.S."/>
            <person name="Nagy L.G."/>
        </authorList>
    </citation>
    <scope>NUCLEOTIDE SEQUENCE [LARGE SCALE GENOMIC DNA]</scope>
    <source>
        <strain evidence="2 3">CBS 309.79</strain>
    </source>
</reference>
<feature type="domain" description="F-box" evidence="1">
    <location>
        <begin position="21"/>
        <end position="67"/>
    </location>
</feature>
<gene>
    <name evidence="2" type="ORF">BDV98DRAFT_329703</name>
</gene>
<dbReference type="Pfam" id="PF12937">
    <property type="entry name" value="F-box-like"/>
    <property type="match status" value="1"/>
</dbReference>
<dbReference type="OrthoDB" id="3193353at2759"/>
<dbReference type="SMART" id="SM00256">
    <property type="entry name" value="FBOX"/>
    <property type="match status" value="1"/>
</dbReference>
<name>A0A5C3QRY0_9AGAR</name>
<dbReference type="InterPro" id="IPR001810">
    <property type="entry name" value="F-box_dom"/>
</dbReference>
<dbReference type="SUPFAM" id="SSF81383">
    <property type="entry name" value="F-box domain"/>
    <property type="match status" value="1"/>
</dbReference>
<sequence length="264" mass="29227">MPDATRKGPQDHTRPAAPSCISSFADLPVDILLHVFAYLDVPEILRLRRSSKSFQQLTAQYPVWHHAYHNSPLLLQTLSPDATVAELERAVVKAERLDRNLSSPFPRIIKSRLLRIDAGHLALFRGRYLVSHVSTVGLSCHDLDLEDDSAERPIAQFEDRSLIFRASGDHDEASGFLTFLKEYGGANAGTRYSVCHETGSTPKACGIPVCSRVPRALPKRQDATPSDQEQRAVCCCTHFSGHMSVENRHAPDVQTSLTDVGYPS</sequence>
<evidence type="ECO:0000313" key="3">
    <source>
        <dbReference type="Proteomes" id="UP000305067"/>
    </source>
</evidence>
<accession>A0A5C3QRY0</accession>
<dbReference type="Proteomes" id="UP000305067">
    <property type="component" value="Unassembled WGS sequence"/>
</dbReference>
<evidence type="ECO:0000313" key="2">
    <source>
        <dbReference type="EMBL" id="TFL04736.1"/>
    </source>
</evidence>
<dbReference type="Gene3D" id="1.20.1280.50">
    <property type="match status" value="1"/>
</dbReference>